<proteinExistence type="predicted"/>
<keyword evidence="3" id="KW-1133">Transmembrane helix</keyword>
<comment type="caution">
    <text evidence="5">The sequence shown here is derived from an EMBL/GenBank/DDBJ whole genome shotgun (WGS) entry which is preliminary data.</text>
</comment>
<evidence type="ECO:0000256" key="2">
    <source>
        <dbReference type="ARBA" id="ARBA00023054"/>
    </source>
</evidence>
<evidence type="ECO:0000256" key="3">
    <source>
        <dbReference type="SAM" id="Phobius"/>
    </source>
</evidence>
<dbReference type="Gene3D" id="2.40.50.100">
    <property type="match status" value="1"/>
</dbReference>
<keyword evidence="6" id="KW-1185">Reference proteome</keyword>
<dbReference type="RefSeq" id="WP_375517479.1">
    <property type="nucleotide sequence ID" value="NZ_JBHILI010000010.1"/>
</dbReference>
<keyword evidence="2" id="KW-0175">Coiled coil</keyword>
<evidence type="ECO:0000256" key="1">
    <source>
        <dbReference type="ARBA" id="ARBA00004196"/>
    </source>
</evidence>
<dbReference type="Pfam" id="PF25954">
    <property type="entry name" value="Beta-barrel_RND_2"/>
    <property type="match status" value="1"/>
</dbReference>
<gene>
    <name evidence="5" type="ORF">ACE5IX_15395</name>
</gene>
<evidence type="ECO:0000313" key="6">
    <source>
        <dbReference type="Proteomes" id="UP001580391"/>
    </source>
</evidence>
<accession>A0ABV5BRH0</accession>
<keyword evidence="3" id="KW-0472">Membrane</keyword>
<evidence type="ECO:0000313" key="5">
    <source>
        <dbReference type="EMBL" id="MFB5737908.1"/>
    </source>
</evidence>
<dbReference type="InterPro" id="IPR058792">
    <property type="entry name" value="Beta-barrel_RND_2"/>
</dbReference>
<feature type="domain" description="CusB-like beta-barrel" evidence="4">
    <location>
        <begin position="143"/>
        <end position="210"/>
    </location>
</feature>
<sequence>MKVPAWIWNGWERAKGFPKSTAAVAVILLVLLVFAIFKIQRGQVPTSEIVRGSIVDAVYGLATVNSSNVYHLRVAIPSALRKIYVEEGDTVQVGAPLVDFDSFGTMRSPLEGIVTNIAYENRETVVPQTPVVTVMDLRKRYLAVSLEEKGAVKVKKGQAVRIRFEALGDKTFEGVVKSVYPMDGQFEVHIEPKNIPTEILPGMTADVAIETSIKENVTLIPIRGIKSGKVKILRNGKVSTKEITIGLSNGEYAELLSGEVDPGDKVFLTEGN</sequence>
<dbReference type="Proteomes" id="UP001580391">
    <property type="component" value="Unassembled WGS sequence"/>
</dbReference>
<dbReference type="PANTHER" id="PTHR32347">
    <property type="entry name" value="EFFLUX SYSTEM COMPONENT YKNX-RELATED"/>
    <property type="match status" value="1"/>
</dbReference>
<reference evidence="5 6" key="1">
    <citation type="submission" date="2024-09" db="EMBL/GenBank/DDBJ databases">
        <title>Taxonomic and Genotyping Characterization of Leptospira Strains isolated from Multiple Sources in Colombia highlights the importance of intermediate species.</title>
        <authorList>
            <person name="Torres Higuera L."/>
            <person name="Rojas Tapias D."/>
            <person name="Jimenez Velasquez S."/>
            <person name="Renjifo Ibanez C."/>
        </authorList>
    </citation>
    <scope>NUCLEOTIDE SEQUENCE [LARGE SCALE GENOMIC DNA]</scope>
    <source>
        <strain evidence="5 6">Lep080</strain>
    </source>
</reference>
<keyword evidence="3" id="KW-0812">Transmembrane</keyword>
<dbReference type="PANTHER" id="PTHR32347:SF23">
    <property type="entry name" value="BLL5650 PROTEIN"/>
    <property type="match status" value="1"/>
</dbReference>
<name>A0ABV5BRH0_9LEPT</name>
<comment type="subcellular location">
    <subcellularLocation>
        <location evidence="1">Cell envelope</location>
    </subcellularLocation>
</comment>
<feature type="transmembrane region" description="Helical" evidence="3">
    <location>
        <begin position="20"/>
        <end position="37"/>
    </location>
</feature>
<dbReference type="EMBL" id="JBHILJ010000009">
    <property type="protein sequence ID" value="MFB5737908.1"/>
    <property type="molecule type" value="Genomic_DNA"/>
</dbReference>
<dbReference type="InterPro" id="IPR050465">
    <property type="entry name" value="UPF0194_transport"/>
</dbReference>
<dbReference type="SUPFAM" id="SSF51230">
    <property type="entry name" value="Single hybrid motif"/>
    <property type="match status" value="1"/>
</dbReference>
<dbReference type="Gene3D" id="2.40.30.170">
    <property type="match status" value="1"/>
</dbReference>
<dbReference type="InterPro" id="IPR011053">
    <property type="entry name" value="Single_hybrid_motif"/>
</dbReference>
<organism evidence="5 6">
    <name type="scientific">Leptospira wolffii</name>
    <dbReference type="NCBI Taxonomy" id="409998"/>
    <lineage>
        <taxon>Bacteria</taxon>
        <taxon>Pseudomonadati</taxon>
        <taxon>Spirochaetota</taxon>
        <taxon>Spirochaetia</taxon>
        <taxon>Leptospirales</taxon>
        <taxon>Leptospiraceae</taxon>
        <taxon>Leptospira</taxon>
    </lineage>
</organism>
<protein>
    <submittedName>
        <fullName evidence="5">Efflux RND transporter periplasmic adaptor subunit</fullName>
    </submittedName>
</protein>
<evidence type="ECO:0000259" key="4">
    <source>
        <dbReference type="Pfam" id="PF25954"/>
    </source>
</evidence>